<gene>
    <name evidence="1" type="ORF">PR002_g25772</name>
</gene>
<dbReference type="AlphaFoldDB" id="A0A6A3HY26"/>
<organism evidence="1 2">
    <name type="scientific">Phytophthora rubi</name>
    <dbReference type="NCBI Taxonomy" id="129364"/>
    <lineage>
        <taxon>Eukaryota</taxon>
        <taxon>Sar</taxon>
        <taxon>Stramenopiles</taxon>
        <taxon>Oomycota</taxon>
        <taxon>Peronosporomycetes</taxon>
        <taxon>Peronosporales</taxon>
        <taxon>Peronosporaceae</taxon>
        <taxon>Phytophthora</taxon>
    </lineage>
</organism>
<proteinExistence type="predicted"/>
<evidence type="ECO:0000313" key="2">
    <source>
        <dbReference type="Proteomes" id="UP000435112"/>
    </source>
</evidence>
<reference evidence="1 2" key="1">
    <citation type="submission" date="2018-09" db="EMBL/GenBank/DDBJ databases">
        <title>Genomic investigation of the strawberry pathogen Phytophthora fragariae indicates pathogenicity is determined by transcriptional variation in three key races.</title>
        <authorList>
            <person name="Adams T.M."/>
            <person name="Armitage A.D."/>
            <person name="Sobczyk M.K."/>
            <person name="Bates H.J."/>
            <person name="Dunwell J.M."/>
            <person name="Nellist C.F."/>
            <person name="Harrison R.J."/>
        </authorList>
    </citation>
    <scope>NUCLEOTIDE SEQUENCE [LARGE SCALE GENOMIC DNA]</scope>
    <source>
        <strain evidence="1 2">SCRP324</strain>
    </source>
</reference>
<sequence>MARLALIICSSAETGQICLSPDVCMVLQAPLPNWSFLAPSRPIVTDVAMLASVGLPSLSEKKVLRSLRQ</sequence>
<evidence type="ECO:0000313" key="1">
    <source>
        <dbReference type="EMBL" id="KAE8974880.1"/>
    </source>
</evidence>
<dbReference type="Proteomes" id="UP000435112">
    <property type="component" value="Unassembled WGS sequence"/>
</dbReference>
<dbReference type="EMBL" id="QXFU01003500">
    <property type="protein sequence ID" value="KAE8974880.1"/>
    <property type="molecule type" value="Genomic_DNA"/>
</dbReference>
<name>A0A6A3HY26_9STRA</name>
<protein>
    <submittedName>
        <fullName evidence="1">Uncharacterized protein</fullName>
    </submittedName>
</protein>
<dbReference type="OrthoDB" id="10278720at2759"/>
<comment type="caution">
    <text evidence="1">The sequence shown here is derived from an EMBL/GenBank/DDBJ whole genome shotgun (WGS) entry which is preliminary data.</text>
</comment>
<accession>A0A6A3HY26</accession>